<reference evidence="7" key="1">
    <citation type="submission" date="2016-10" db="EMBL/GenBank/DDBJ databases">
        <authorList>
            <person name="Varghese N."/>
            <person name="Submissions S."/>
        </authorList>
    </citation>
    <scope>NUCLEOTIDE SEQUENCE [LARGE SCALE GENOMIC DNA]</scope>
    <source>
        <strain evidence="7">CGMCC 1.7736</strain>
    </source>
</reference>
<gene>
    <name evidence="6" type="ORF">SAMN04487947_3693</name>
</gene>
<dbReference type="Gene3D" id="1.20.120.1780">
    <property type="entry name" value="UbiA prenyltransferase"/>
    <property type="match status" value="1"/>
</dbReference>
<accession>A0A1I6IUH5</accession>
<comment type="subcellular location">
    <subcellularLocation>
        <location evidence="1">Cell membrane</location>
        <topology evidence="1">Multi-pass membrane protein</topology>
    </subcellularLocation>
</comment>
<feature type="transmembrane region" description="Helical" evidence="5">
    <location>
        <begin position="258"/>
        <end position="275"/>
    </location>
</feature>
<dbReference type="GO" id="GO:0016765">
    <property type="term" value="F:transferase activity, transferring alkyl or aryl (other than methyl) groups"/>
    <property type="evidence" value="ECO:0007669"/>
    <property type="project" value="InterPro"/>
</dbReference>
<feature type="transmembrane region" description="Helical" evidence="5">
    <location>
        <begin position="281"/>
        <end position="302"/>
    </location>
</feature>
<dbReference type="GO" id="GO:0005886">
    <property type="term" value="C:plasma membrane"/>
    <property type="evidence" value="ECO:0007669"/>
    <property type="project" value="UniProtKB-SubCell"/>
</dbReference>
<evidence type="ECO:0000313" key="6">
    <source>
        <dbReference type="EMBL" id="SFR69860.1"/>
    </source>
</evidence>
<keyword evidence="2 5" id="KW-0812">Transmembrane</keyword>
<evidence type="ECO:0000313" key="7">
    <source>
        <dbReference type="Proteomes" id="UP000198531"/>
    </source>
</evidence>
<keyword evidence="3 5" id="KW-1133">Transmembrane helix</keyword>
<organism evidence="6 7">
    <name type="scientific">Halogeometricum rufum</name>
    <dbReference type="NCBI Taxonomy" id="553469"/>
    <lineage>
        <taxon>Archaea</taxon>
        <taxon>Methanobacteriati</taxon>
        <taxon>Methanobacteriota</taxon>
        <taxon>Stenosarchaea group</taxon>
        <taxon>Halobacteria</taxon>
        <taxon>Halobacteriales</taxon>
        <taxon>Haloferacaceae</taxon>
        <taxon>Halogeometricum</taxon>
    </lineage>
</organism>
<dbReference type="STRING" id="553469.SAMN04487947_3693"/>
<feature type="transmembrane region" description="Helical" evidence="5">
    <location>
        <begin position="148"/>
        <end position="168"/>
    </location>
</feature>
<dbReference type="EMBL" id="FOYT01000004">
    <property type="protein sequence ID" value="SFR69860.1"/>
    <property type="molecule type" value="Genomic_DNA"/>
</dbReference>
<evidence type="ECO:0000256" key="1">
    <source>
        <dbReference type="ARBA" id="ARBA00004651"/>
    </source>
</evidence>
<proteinExistence type="predicted"/>
<keyword evidence="7" id="KW-1185">Reference proteome</keyword>
<feature type="transmembrane region" description="Helical" evidence="5">
    <location>
        <begin position="55"/>
        <end position="78"/>
    </location>
</feature>
<feature type="transmembrane region" description="Helical" evidence="5">
    <location>
        <begin position="208"/>
        <end position="225"/>
    </location>
</feature>
<dbReference type="InterPro" id="IPR000537">
    <property type="entry name" value="UbiA_prenyltransferase"/>
</dbReference>
<feature type="transmembrane region" description="Helical" evidence="5">
    <location>
        <begin position="309"/>
        <end position="331"/>
    </location>
</feature>
<evidence type="ECO:0000256" key="5">
    <source>
        <dbReference type="SAM" id="Phobius"/>
    </source>
</evidence>
<sequence length="333" mass="35118">MHAKVVVAGLSARRLPCQPMSNESPSLSAAADDTSFSHSPVVERLLAHWGRVKDALLYSSAYLVFVAMGMVATVMLALSLPPSPAPIVVGLVTFAVYVGDRIADAETDAQTSPERSAFVSRYESVLSVLTALSYGLAVTIAITGGPLALAITLLPGAFWVLYASEWLPALGSQFKRLKEVFVVNSAVVAGAWTVAVVFLPLAFADAPFTPTAAVVFVYFFVDIFVNTEIPNVRDMEGDAEIGVSTLPVVFGVRRTRHVLYALDCFLVGFLAAAFLGGMLSVAIAAGTLLGLGYALVLAAYVGRTDRYGLLAIAGEVKHFLVFLVVLGLSAVGV</sequence>
<keyword evidence="4 5" id="KW-0472">Membrane</keyword>
<dbReference type="Pfam" id="PF01040">
    <property type="entry name" value="UbiA"/>
    <property type="match status" value="1"/>
</dbReference>
<dbReference type="AlphaFoldDB" id="A0A1I6IUH5"/>
<name>A0A1I6IUH5_9EURY</name>
<evidence type="ECO:0000256" key="3">
    <source>
        <dbReference type="ARBA" id="ARBA00022989"/>
    </source>
</evidence>
<feature type="transmembrane region" description="Helical" evidence="5">
    <location>
        <begin position="180"/>
        <end position="202"/>
    </location>
</feature>
<dbReference type="Proteomes" id="UP000198531">
    <property type="component" value="Unassembled WGS sequence"/>
</dbReference>
<dbReference type="CDD" id="cd13967">
    <property type="entry name" value="PT_UbiA_5"/>
    <property type="match status" value="1"/>
</dbReference>
<keyword evidence="6" id="KW-0808">Transferase</keyword>
<evidence type="ECO:0000256" key="4">
    <source>
        <dbReference type="ARBA" id="ARBA00023136"/>
    </source>
</evidence>
<protein>
    <submittedName>
        <fullName evidence="6">4-hydroxybenzoate polyprenyltransferase</fullName>
    </submittedName>
</protein>
<evidence type="ECO:0000256" key="2">
    <source>
        <dbReference type="ARBA" id="ARBA00022692"/>
    </source>
</evidence>